<proteinExistence type="inferred from homology"/>
<dbReference type="SUPFAM" id="SSF52402">
    <property type="entry name" value="Adenine nucleotide alpha hydrolases-like"/>
    <property type="match status" value="1"/>
</dbReference>
<comment type="caution">
    <text evidence="4">The sequence shown here is derived from an EMBL/GenBank/DDBJ whole genome shotgun (WGS) entry which is preliminary data.</text>
</comment>
<evidence type="ECO:0000256" key="1">
    <source>
        <dbReference type="ARBA" id="ARBA00008791"/>
    </source>
</evidence>
<dbReference type="InterPro" id="IPR014729">
    <property type="entry name" value="Rossmann-like_a/b/a_fold"/>
</dbReference>
<dbReference type="Pfam" id="PF00582">
    <property type="entry name" value="Usp"/>
    <property type="match status" value="1"/>
</dbReference>
<dbReference type="Proteomes" id="UP001501480">
    <property type="component" value="Unassembled WGS sequence"/>
</dbReference>
<dbReference type="InterPro" id="IPR006015">
    <property type="entry name" value="Universal_stress_UspA"/>
</dbReference>
<keyword evidence="5" id="KW-1185">Reference proteome</keyword>
<comment type="similarity">
    <text evidence="1">Belongs to the universal stress protein A family.</text>
</comment>
<feature type="domain" description="UspA" evidence="3">
    <location>
        <begin position="14"/>
        <end position="135"/>
    </location>
</feature>
<feature type="compositionally biased region" description="Low complexity" evidence="2">
    <location>
        <begin position="136"/>
        <end position="188"/>
    </location>
</feature>
<name>A0ABN2VWX1_9ACTN</name>
<dbReference type="Gene3D" id="3.40.50.620">
    <property type="entry name" value="HUPs"/>
    <property type="match status" value="1"/>
</dbReference>
<organism evidence="4 5">
    <name type="scientific">Aeromicrobium halocynthiae</name>
    <dbReference type="NCBI Taxonomy" id="560557"/>
    <lineage>
        <taxon>Bacteria</taxon>
        <taxon>Bacillati</taxon>
        <taxon>Actinomycetota</taxon>
        <taxon>Actinomycetes</taxon>
        <taxon>Propionibacteriales</taxon>
        <taxon>Nocardioidaceae</taxon>
        <taxon>Aeromicrobium</taxon>
    </lineage>
</organism>
<accession>A0ABN2VWX1</accession>
<protein>
    <recommendedName>
        <fullName evidence="3">UspA domain-containing protein</fullName>
    </recommendedName>
</protein>
<evidence type="ECO:0000256" key="2">
    <source>
        <dbReference type="SAM" id="MobiDB-lite"/>
    </source>
</evidence>
<gene>
    <name evidence="4" type="ORF">GCM10009821_13600</name>
</gene>
<feature type="region of interest" description="Disordered" evidence="2">
    <location>
        <begin position="133"/>
        <end position="188"/>
    </location>
</feature>
<evidence type="ECO:0000313" key="4">
    <source>
        <dbReference type="EMBL" id="GAA2075716.1"/>
    </source>
</evidence>
<evidence type="ECO:0000259" key="3">
    <source>
        <dbReference type="Pfam" id="PF00582"/>
    </source>
</evidence>
<dbReference type="EMBL" id="BAAAPY010000003">
    <property type="protein sequence ID" value="GAA2075716.1"/>
    <property type="molecule type" value="Genomic_DNA"/>
</dbReference>
<dbReference type="PRINTS" id="PR01438">
    <property type="entry name" value="UNVRSLSTRESS"/>
</dbReference>
<dbReference type="InterPro" id="IPR006016">
    <property type="entry name" value="UspA"/>
</dbReference>
<evidence type="ECO:0000313" key="5">
    <source>
        <dbReference type="Proteomes" id="UP001501480"/>
    </source>
</evidence>
<sequence length="188" mass="18936">MVADQSSSRGSTTTIAVAYTDSDAGRAALVVAVRQAQVLNVIDDVPDGDDAVQRGEAEAHVADVLDSLPSLPAWTVRVVAAGGDGAPCLLDLVVESGVTMLVIGSRRRSPVGKLLMGSVVQRVILDSPVPVRTVKPAAGAPPATSGGRPGRRTLAGGARRAPRSAGRSGSTDSDVGAGVRVGVGARRA</sequence>
<reference evidence="4 5" key="1">
    <citation type="journal article" date="2019" name="Int. J. Syst. Evol. Microbiol.">
        <title>The Global Catalogue of Microorganisms (GCM) 10K type strain sequencing project: providing services to taxonomists for standard genome sequencing and annotation.</title>
        <authorList>
            <consortium name="The Broad Institute Genomics Platform"/>
            <consortium name="The Broad Institute Genome Sequencing Center for Infectious Disease"/>
            <person name="Wu L."/>
            <person name="Ma J."/>
        </authorList>
    </citation>
    <scope>NUCLEOTIDE SEQUENCE [LARGE SCALE GENOMIC DNA]</scope>
    <source>
        <strain evidence="4 5">JCM 15749</strain>
    </source>
</reference>
<dbReference type="CDD" id="cd00293">
    <property type="entry name" value="USP-like"/>
    <property type="match status" value="1"/>
</dbReference>